<feature type="compositionally biased region" description="Basic and acidic residues" evidence="1">
    <location>
        <begin position="185"/>
        <end position="197"/>
    </location>
</feature>
<feature type="region of interest" description="Disordered" evidence="1">
    <location>
        <begin position="89"/>
        <end position="158"/>
    </location>
</feature>
<accession>A0A284S1K4</accession>
<dbReference type="AlphaFoldDB" id="A0A284S1K4"/>
<dbReference type="OrthoDB" id="3039715at2759"/>
<sequence length="378" mass="40744">MIPTFIVVKAVIMSLCKDPATTANDHLDQLQEYTSHLEHYKVELAKDKDLKESVFRARTAVEKEFHTNASKQPIHKVLKTITGWVQSEHSQVNDGGASVPALPTGPRRDSRSTGATTRSKGKGRSTRRSRATIESESDDDYDDPDKVAANSDSDTESIKMVIDDEAAKASKPLKFTKTKGNDAAVGEKRKEPSKEEPSGCTHCGVNSHLFADCPEKAHPTSNRSLGKDGARASKRAKQSFPLPSAREYFHRGAKGVGERCAASALGLTSTYAGEGGTLPSVDSLRESHKGSTVGTLTVERPEHLAKLESALMGDVIVLQHTLYAAEKQREFLLDELERVQSALRSAVTESANAQDTTPVEAEAPPAPSTSSSLEPPSA</sequence>
<reference evidence="3" key="1">
    <citation type="journal article" date="2017" name="Nat. Ecol. Evol.">
        <title>Genome expansion and lineage-specific genetic innovations in the forest pathogenic fungi Armillaria.</title>
        <authorList>
            <person name="Sipos G."/>
            <person name="Prasanna A.N."/>
            <person name="Walter M.C."/>
            <person name="O'Connor E."/>
            <person name="Balint B."/>
            <person name="Krizsan K."/>
            <person name="Kiss B."/>
            <person name="Hess J."/>
            <person name="Varga T."/>
            <person name="Slot J."/>
            <person name="Riley R."/>
            <person name="Boka B."/>
            <person name="Rigling D."/>
            <person name="Barry K."/>
            <person name="Lee J."/>
            <person name="Mihaltcheva S."/>
            <person name="LaButti K."/>
            <person name="Lipzen A."/>
            <person name="Waldron R."/>
            <person name="Moloney N.M."/>
            <person name="Sperisen C."/>
            <person name="Kredics L."/>
            <person name="Vagvoelgyi C."/>
            <person name="Patrignani A."/>
            <person name="Fitzpatrick D."/>
            <person name="Nagy I."/>
            <person name="Doyle S."/>
            <person name="Anderson J.B."/>
            <person name="Grigoriev I.V."/>
            <person name="Gueldener U."/>
            <person name="Muensterkoetter M."/>
            <person name="Nagy L.G."/>
        </authorList>
    </citation>
    <scope>NUCLEOTIDE SEQUENCE [LARGE SCALE GENOMIC DNA]</scope>
    <source>
        <strain evidence="3">C18/9</strain>
    </source>
</reference>
<dbReference type="Proteomes" id="UP000219338">
    <property type="component" value="Unassembled WGS sequence"/>
</dbReference>
<proteinExistence type="predicted"/>
<feature type="compositionally biased region" description="Basic residues" evidence="1">
    <location>
        <begin position="119"/>
        <end position="130"/>
    </location>
</feature>
<name>A0A284S1K4_ARMOS</name>
<organism evidence="2 3">
    <name type="scientific">Armillaria ostoyae</name>
    <name type="common">Armillaria root rot fungus</name>
    <dbReference type="NCBI Taxonomy" id="47428"/>
    <lineage>
        <taxon>Eukaryota</taxon>
        <taxon>Fungi</taxon>
        <taxon>Dikarya</taxon>
        <taxon>Basidiomycota</taxon>
        <taxon>Agaricomycotina</taxon>
        <taxon>Agaricomycetes</taxon>
        <taxon>Agaricomycetidae</taxon>
        <taxon>Agaricales</taxon>
        <taxon>Marasmiineae</taxon>
        <taxon>Physalacriaceae</taxon>
        <taxon>Armillaria</taxon>
    </lineage>
</organism>
<gene>
    <name evidence="2" type="ORF">ARMOST_18368</name>
</gene>
<keyword evidence="3" id="KW-1185">Reference proteome</keyword>
<feature type="compositionally biased region" description="Low complexity" evidence="1">
    <location>
        <begin position="356"/>
        <end position="378"/>
    </location>
</feature>
<feature type="region of interest" description="Disordered" evidence="1">
    <location>
        <begin position="172"/>
        <end position="201"/>
    </location>
</feature>
<feature type="region of interest" description="Disordered" evidence="1">
    <location>
        <begin position="346"/>
        <end position="378"/>
    </location>
</feature>
<evidence type="ECO:0000313" key="3">
    <source>
        <dbReference type="Proteomes" id="UP000219338"/>
    </source>
</evidence>
<evidence type="ECO:0000256" key="1">
    <source>
        <dbReference type="SAM" id="MobiDB-lite"/>
    </source>
</evidence>
<protein>
    <submittedName>
        <fullName evidence="2">Uncharacterized protein</fullName>
    </submittedName>
</protein>
<evidence type="ECO:0000313" key="2">
    <source>
        <dbReference type="EMBL" id="SJL14892.1"/>
    </source>
</evidence>
<feature type="region of interest" description="Disordered" evidence="1">
    <location>
        <begin position="271"/>
        <end position="294"/>
    </location>
</feature>
<dbReference type="EMBL" id="FUEG01000026">
    <property type="protein sequence ID" value="SJL14892.1"/>
    <property type="molecule type" value="Genomic_DNA"/>
</dbReference>
<feature type="region of interest" description="Disordered" evidence="1">
    <location>
        <begin position="214"/>
        <end position="243"/>
    </location>
</feature>